<name>A0A151Y5G4_9GAMM</name>
<comment type="caution">
    <text evidence="1">The sequence shown here is derived from an EMBL/GenBank/DDBJ whole genome shotgun (WGS) entry which is preliminary data.</text>
</comment>
<evidence type="ECO:0000313" key="1">
    <source>
        <dbReference type="EMBL" id="KYQ73294.1"/>
    </source>
</evidence>
<dbReference type="Proteomes" id="UP000076276">
    <property type="component" value="Unassembled WGS sequence"/>
</dbReference>
<dbReference type="OrthoDB" id="6700740at2"/>
<evidence type="ECO:0000313" key="2">
    <source>
        <dbReference type="Proteomes" id="UP000076276"/>
    </source>
</evidence>
<dbReference type="AlphaFoldDB" id="A0A151Y5G4"/>
<accession>A0A151Y5G4</accession>
<gene>
    <name evidence="1" type="ORF">AZH43_07515</name>
</gene>
<reference evidence="1 2" key="1">
    <citation type="submission" date="2016-03" db="EMBL/GenBank/DDBJ databases">
        <title>Acinetobacter genomospecies 28 strain ANC 4149.</title>
        <authorList>
            <person name="Radolfova-Krizova L."/>
            <person name="Nemec A."/>
        </authorList>
    </citation>
    <scope>NUCLEOTIDE SEQUENCE [LARGE SCALE GENOMIC DNA]</scope>
    <source>
        <strain evidence="1 2">ANC 4149</strain>
    </source>
</reference>
<proteinExistence type="predicted"/>
<organism evidence="1 2">
    <name type="scientific">Acinetobacter pragensis</name>
    <dbReference type="NCBI Taxonomy" id="1806892"/>
    <lineage>
        <taxon>Bacteria</taxon>
        <taxon>Pseudomonadati</taxon>
        <taxon>Pseudomonadota</taxon>
        <taxon>Gammaproteobacteria</taxon>
        <taxon>Moraxellales</taxon>
        <taxon>Moraxellaceae</taxon>
        <taxon>Acinetobacter</taxon>
    </lineage>
</organism>
<dbReference type="RefSeq" id="WP_067666693.1">
    <property type="nucleotide sequence ID" value="NZ_CBCSIK010000008.1"/>
</dbReference>
<dbReference type="STRING" id="1806892.AZH43_07515"/>
<dbReference type="EMBL" id="LUAW01000011">
    <property type="protein sequence ID" value="KYQ73294.1"/>
    <property type="molecule type" value="Genomic_DNA"/>
</dbReference>
<sequence length="59" mass="6731">MSLHEVLNMPVSFEAFYYSSEAWEKRKLEIEAEVKQSNALIKMGNEIIKAISSLGGKRK</sequence>
<protein>
    <submittedName>
        <fullName evidence="1">Uncharacterized protein</fullName>
    </submittedName>
</protein>
<keyword evidence="2" id="KW-1185">Reference proteome</keyword>